<dbReference type="PROSITE" id="PS51918">
    <property type="entry name" value="RADICAL_SAM"/>
    <property type="match status" value="1"/>
</dbReference>
<feature type="domain" description="MTTase N-terminal" evidence="2">
    <location>
        <begin position="1"/>
        <end position="92"/>
    </location>
</feature>
<comment type="cofactor">
    <cofactor evidence="1">
        <name>[4Fe-4S] cluster</name>
        <dbReference type="ChEBI" id="CHEBI:49883"/>
    </cofactor>
</comment>
<dbReference type="InterPro" id="IPR023404">
    <property type="entry name" value="rSAM_horseshoe"/>
</dbReference>
<proteinExistence type="predicted"/>
<reference evidence="4" key="1">
    <citation type="journal article" date="2014" name="Front. Microbiol.">
        <title>High frequency of phylogenetically diverse reductive dehalogenase-homologous genes in deep subseafloor sedimentary metagenomes.</title>
        <authorList>
            <person name="Kawai M."/>
            <person name="Futagami T."/>
            <person name="Toyoda A."/>
            <person name="Takaki Y."/>
            <person name="Nishi S."/>
            <person name="Hori S."/>
            <person name="Arai W."/>
            <person name="Tsubouchi T."/>
            <person name="Morono Y."/>
            <person name="Uchiyama I."/>
            <person name="Ito T."/>
            <person name="Fujiyama A."/>
            <person name="Inagaki F."/>
            <person name="Takami H."/>
        </authorList>
    </citation>
    <scope>NUCLEOTIDE SEQUENCE</scope>
    <source>
        <strain evidence="4">Expedition CK06-06</strain>
    </source>
</reference>
<dbReference type="PANTHER" id="PTHR43837">
    <property type="entry name" value="RIBOSOMAL PROTEIN S12 METHYLTHIOTRANSFERASE RIMO"/>
    <property type="match status" value="1"/>
</dbReference>
<sequence>QAGFFVCAEPDNVDVVVINTCGFIAPAKAEALEAIKQAAACKAAGTVKKVIVAGCLPERLGAELFSQADGIDTIVGLGHRDAIARIIEKTLTSKQPAVYLDRLCETIHDDRARMLITPRHWAYLRISEGCDHRCSFCTIPAIRGPFRSKPRELILAEATELVSAGVVELNIIAQDSSYYGRDLKIKNGLATIAAELEKIPNLKWIRLMYLYPTGINEKLIETIAKSERIVHYFDIPIQHINNKILKDMRRP</sequence>
<dbReference type="InterPro" id="IPR038135">
    <property type="entry name" value="Methylthiotransferase_N_sf"/>
</dbReference>
<dbReference type="GO" id="GO:0035599">
    <property type="term" value="F:aspartic acid methylthiotransferase activity"/>
    <property type="evidence" value="ECO:0007669"/>
    <property type="project" value="TreeGrafter"/>
</dbReference>
<dbReference type="InterPro" id="IPR020612">
    <property type="entry name" value="Methylthiotransferase_CS"/>
</dbReference>
<dbReference type="AlphaFoldDB" id="X1IKQ9"/>
<dbReference type="SUPFAM" id="SSF102114">
    <property type="entry name" value="Radical SAM enzymes"/>
    <property type="match status" value="1"/>
</dbReference>
<feature type="non-terminal residue" evidence="4">
    <location>
        <position position="1"/>
    </location>
</feature>
<evidence type="ECO:0000313" key="4">
    <source>
        <dbReference type="EMBL" id="GAH82302.1"/>
    </source>
</evidence>
<dbReference type="PROSITE" id="PS01278">
    <property type="entry name" value="MTTASE_RADICAL"/>
    <property type="match status" value="1"/>
</dbReference>
<dbReference type="GO" id="GO:0051539">
    <property type="term" value="F:4 iron, 4 sulfur cluster binding"/>
    <property type="evidence" value="ECO:0007669"/>
    <property type="project" value="UniProtKB-KW"/>
</dbReference>
<dbReference type="PANTHER" id="PTHR43837:SF1">
    <property type="entry name" value="RIBOSOMAL PROTEIN US12 METHYLTHIOTRANSFERASE RIMO"/>
    <property type="match status" value="1"/>
</dbReference>
<dbReference type="InterPro" id="IPR007197">
    <property type="entry name" value="rSAM"/>
</dbReference>
<evidence type="ECO:0000256" key="1">
    <source>
        <dbReference type="ARBA" id="ARBA00001966"/>
    </source>
</evidence>
<feature type="domain" description="Radical SAM core" evidence="3">
    <location>
        <begin position="116"/>
        <end position="251"/>
    </location>
</feature>
<dbReference type="Gene3D" id="3.40.50.12160">
    <property type="entry name" value="Methylthiotransferase, N-terminal domain"/>
    <property type="match status" value="1"/>
</dbReference>
<name>X1IKQ9_9ZZZZ</name>
<dbReference type="Gene3D" id="3.80.30.20">
    <property type="entry name" value="tm_1862 like domain"/>
    <property type="match status" value="1"/>
</dbReference>
<evidence type="ECO:0000259" key="3">
    <source>
        <dbReference type="PROSITE" id="PS51918"/>
    </source>
</evidence>
<dbReference type="Pfam" id="PF00919">
    <property type="entry name" value="UPF0004"/>
    <property type="match status" value="1"/>
</dbReference>
<evidence type="ECO:0000259" key="2">
    <source>
        <dbReference type="PROSITE" id="PS51449"/>
    </source>
</evidence>
<dbReference type="GO" id="GO:0046872">
    <property type="term" value="F:metal ion binding"/>
    <property type="evidence" value="ECO:0007669"/>
    <property type="project" value="UniProtKB-KW"/>
</dbReference>
<dbReference type="SFLD" id="SFLDG01082">
    <property type="entry name" value="B12-binding_domain_containing"/>
    <property type="match status" value="1"/>
</dbReference>
<dbReference type="InterPro" id="IPR005840">
    <property type="entry name" value="Ribosomal_uS12_MeSTrfase_RimO"/>
</dbReference>
<dbReference type="GO" id="GO:0005829">
    <property type="term" value="C:cytosol"/>
    <property type="evidence" value="ECO:0007669"/>
    <property type="project" value="TreeGrafter"/>
</dbReference>
<dbReference type="SFLD" id="SFLDS00029">
    <property type="entry name" value="Radical_SAM"/>
    <property type="match status" value="1"/>
</dbReference>
<dbReference type="Pfam" id="PF04055">
    <property type="entry name" value="Radical_SAM"/>
    <property type="match status" value="1"/>
</dbReference>
<accession>X1IKQ9</accession>
<gene>
    <name evidence="4" type="ORF">S03H2_57569</name>
</gene>
<comment type="caution">
    <text evidence="4">The sequence shown here is derived from an EMBL/GenBank/DDBJ whole genome shotgun (WGS) entry which is preliminary data.</text>
</comment>
<protein>
    <submittedName>
        <fullName evidence="4">Uncharacterized protein</fullName>
    </submittedName>
</protein>
<feature type="non-terminal residue" evidence="4">
    <location>
        <position position="251"/>
    </location>
</feature>
<dbReference type="EMBL" id="BARU01036907">
    <property type="protein sequence ID" value="GAH82302.1"/>
    <property type="molecule type" value="Genomic_DNA"/>
</dbReference>
<dbReference type="InterPro" id="IPR058240">
    <property type="entry name" value="rSAM_sf"/>
</dbReference>
<dbReference type="PROSITE" id="PS51449">
    <property type="entry name" value="MTTASE_N"/>
    <property type="match status" value="1"/>
</dbReference>
<dbReference type="InterPro" id="IPR013848">
    <property type="entry name" value="Methylthiotransferase_N"/>
</dbReference>
<organism evidence="4">
    <name type="scientific">marine sediment metagenome</name>
    <dbReference type="NCBI Taxonomy" id="412755"/>
    <lineage>
        <taxon>unclassified sequences</taxon>
        <taxon>metagenomes</taxon>
        <taxon>ecological metagenomes</taxon>
    </lineage>
</organism>